<name>A0ABY9BZI3_VITVI</name>
<evidence type="ECO:0000256" key="7">
    <source>
        <dbReference type="RuleBase" id="RU003862"/>
    </source>
</evidence>
<dbReference type="Gene3D" id="3.20.20.220">
    <property type="match status" value="2"/>
</dbReference>
<keyword evidence="4 7" id="KW-0285">Flavoprotein</keyword>
<gene>
    <name evidence="8" type="ORF">VitviT2T_007668</name>
</gene>
<comment type="cofactor">
    <cofactor evidence="1 7">
        <name>FAD</name>
        <dbReference type="ChEBI" id="CHEBI:57692"/>
    </cofactor>
</comment>
<comment type="pathway">
    <text evidence="2 7">One-carbon metabolism; tetrahydrofolate interconversion.</text>
</comment>
<dbReference type="EMBL" id="CP126652">
    <property type="protein sequence ID" value="WJZ88362.1"/>
    <property type="molecule type" value="Genomic_DNA"/>
</dbReference>
<evidence type="ECO:0000256" key="3">
    <source>
        <dbReference type="ARBA" id="ARBA00006743"/>
    </source>
</evidence>
<evidence type="ECO:0000256" key="5">
    <source>
        <dbReference type="ARBA" id="ARBA00022827"/>
    </source>
</evidence>
<dbReference type="Proteomes" id="UP001227230">
    <property type="component" value="Chromosome 5"/>
</dbReference>
<protein>
    <recommendedName>
        <fullName evidence="7">Methylenetetrahydrofolate reductase</fullName>
    </recommendedName>
</protein>
<dbReference type="SUPFAM" id="SSF51730">
    <property type="entry name" value="FAD-linked oxidoreductase"/>
    <property type="match status" value="2"/>
</dbReference>
<evidence type="ECO:0000256" key="4">
    <source>
        <dbReference type="ARBA" id="ARBA00022630"/>
    </source>
</evidence>
<keyword evidence="5 7" id="KW-0274">FAD</keyword>
<evidence type="ECO:0000313" key="8">
    <source>
        <dbReference type="EMBL" id="WJZ88362.1"/>
    </source>
</evidence>
<proteinExistence type="inferred from homology"/>
<evidence type="ECO:0000256" key="1">
    <source>
        <dbReference type="ARBA" id="ARBA00001974"/>
    </source>
</evidence>
<dbReference type="InterPro" id="IPR029041">
    <property type="entry name" value="FAD-linked_oxidoreductase-like"/>
</dbReference>
<dbReference type="PANTHER" id="PTHR45754:SF3">
    <property type="entry name" value="METHYLENETETRAHYDROFOLATE REDUCTASE (NADPH)"/>
    <property type="match status" value="1"/>
</dbReference>
<comment type="similarity">
    <text evidence="3 7">Belongs to the methylenetetrahydrofolate reductase family.</text>
</comment>
<dbReference type="PANTHER" id="PTHR45754">
    <property type="entry name" value="METHYLENETETRAHYDROFOLATE REDUCTASE"/>
    <property type="match status" value="1"/>
</dbReference>
<keyword evidence="6 7" id="KW-0560">Oxidoreductase</keyword>
<evidence type="ECO:0000313" key="9">
    <source>
        <dbReference type="Proteomes" id="UP001227230"/>
    </source>
</evidence>
<evidence type="ECO:0000256" key="2">
    <source>
        <dbReference type="ARBA" id="ARBA00004777"/>
    </source>
</evidence>
<keyword evidence="9" id="KW-1185">Reference proteome</keyword>
<accession>A0ABY9BZI3</accession>
<dbReference type="Pfam" id="PF02219">
    <property type="entry name" value="MTHFR"/>
    <property type="match status" value="2"/>
</dbReference>
<reference evidence="8 9" key="1">
    <citation type="journal article" date="2023" name="Hortic Res">
        <title>The complete reference genome for grapevine (Vitis vinifera L.) genetics and breeding.</title>
        <authorList>
            <person name="Shi X."/>
            <person name="Cao S."/>
            <person name="Wang X."/>
            <person name="Huang S."/>
            <person name="Wang Y."/>
            <person name="Liu Z."/>
            <person name="Liu W."/>
            <person name="Leng X."/>
            <person name="Peng Y."/>
            <person name="Wang N."/>
            <person name="Wang Y."/>
            <person name="Ma Z."/>
            <person name="Xu X."/>
            <person name="Zhang F."/>
            <person name="Xue H."/>
            <person name="Zhong H."/>
            <person name="Wang Y."/>
            <person name="Zhang K."/>
            <person name="Velt A."/>
            <person name="Avia K."/>
            <person name="Holtgrawe D."/>
            <person name="Grimplet J."/>
            <person name="Matus J.T."/>
            <person name="Ware D."/>
            <person name="Wu X."/>
            <person name="Wang H."/>
            <person name="Liu C."/>
            <person name="Fang Y."/>
            <person name="Rustenholz C."/>
            <person name="Cheng Z."/>
            <person name="Xiao H."/>
            <person name="Zhou Y."/>
        </authorList>
    </citation>
    <scope>NUCLEOTIDE SEQUENCE [LARGE SCALE GENOMIC DNA]</scope>
    <source>
        <strain evidence="9">cv. Pinot noir / PN40024</strain>
        <tissue evidence="8">Leaf</tissue>
    </source>
</reference>
<organism evidence="8 9">
    <name type="scientific">Vitis vinifera</name>
    <name type="common">Grape</name>
    <dbReference type="NCBI Taxonomy" id="29760"/>
    <lineage>
        <taxon>Eukaryota</taxon>
        <taxon>Viridiplantae</taxon>
        <taxon>Streptophyta</taxon>
        <taxon>Embryophyta</taxon>
        <taxon>Tracheophyta</taxon>
        <taxon>Spermatophyta</taxon>
        <taxon>Magnoliopsida</taxon>
        <taxon>eudicotyledons</taxon>
        <taxon>Gunneridae</taxon>
        <taxon>Pentapetalae</taxon>
        <taxon>rosids</taxon>
        <taxon>Vitales</taxon>
        <taxon>Vitaceae</taxon>
        <taxon>Viteae</taxon>
        <taxon>Vitis</taxon>
    </lineage>
</organism>
<sequence length="254" mass="28223">MKVIEKIREAAEVGKAVFSLEFFPPETEDGVDNLLERMDRMVRSISEPDMVITSASLLLVIQVDARADLIITQLFYDTDIVLKFVNGSHQIGITCPIVPGIMPINNSKGFLGMTGFCKTKVTAALEPIKDNEKAVNTYGIHLGTEMCKKVLESWVNRSGQNFKVLTMERWPTNVFRAKEDVQPIFCQLAVNGGKLDFLYVGKVGWGGAGGYVYQKANAELFCTNEKLNGLTEKCKAFPSLTYMAMNKEGAWMSN</sequence>
<dbReference type="InterPro" id="IPR003171">
    <property type="entry name" value="Mehydrof_redctse-like"/>
</dbReference>
<evidence type="ECO:0000256" key="6">
    <source>
        <dbReference type="ARBA" id="ARBA00023002"/>
    </source>
</evidence>